<dbReference type="Proteomes" id="UP001230207">
    <property type="component" value="Unassembled WGS sequence"/>
</dbReference>
<comment type="caution">
    <text evidence="2">The sequence shown here is derived from an EMBL/GenBank/DDBJ whole genome shotgun (WGS) entry which is preliminary data.</text>
</comment>
<sequence>MSKNRKLWLGWIFIVVNGLYLFLGLATNDIGGIIGLGYNPDVPLSFDAAPARFLLGIVLYGAIMVVGVKMVLEAKRMEG</sequence>
<keyword evidence="3" id="KW-1185">Reference proteome</keyword>
<feature type="transmembrane region" description="Helical" evidence="1">
    <location>
        <begin position="53"/>
        <end position="72"/>
    </location>
</feature>
<keyword evidence="1" id="KW-1133">Transmembrane helix</keyword>
<evidence type="ECO:0008006" key="4">
    <source>
        <dbReference type="Google" id="ProtNLM"/>
    </source>
</evidence>
<proteinExistence type="predicted"/>
<evidence type="ECO:0000313" key="3">
    <source>
        <dbReference type="Proteomes" id="UP001230207"/>
    </source>
</evidence>
<evidence type="ECO:0000256" key="1">
    <source>
        <dbReference type="SAM" id="Phobius"/>
    </source>
</evidence>
<dbReference type="EMBL" id="JAUSVF010000001">
    <property type="protein sequence ID" value="MDQ0321053.1"/>
    <property type="molecule type" value="Genomic_DNA"/>
</dbReference>
<dbReference type="RefSeq" id="WP_307231338.1">
    <property type="nucleotide sequence ID" value="NZ_JAUSVF010000001.1"/>
</dbReference>
<keyword evidence="1" id="KW-0812">Transmembrane</keyword>
<organism evidence="2 3">
    <name type="scientific">Pararhizobium capsulatum DSM 1112</name>
    <dbReference type="NCBI Taxonomy" id="1121113"/>
    <lineage>
        <taxon>Bacteria</taxon>
        <taxon>Pseudomonadati</taxon>
        <taxon>Pseudomonadota</taxon>
        <taxon>Alphaproteobacteria</taxon>
        <taxon>Hyphomicrobiales</taxon>
        <taxon>Rhizobiaceae</taxon>
        <taxon>Rhizobium/Agrobacterium group</taxon>
        <taxon>Pararhizobium</taxon>
    </lineage>
</organism>
<keyword evidence="1" id="KW-0472">Membrane</keyword>
<protein>
    <recommendedName>
        <fullName evidence="4">DUF3098 domain-containing protein</fullName>
    </recommendedName>
</protein>
<reference evidence="2 3" key="1">
    <citation type="submission" date="2023-07" db="EMBL/GenBank/DDBJ databases">
        <title>Genomic Encyclopedia of Type Strains, Phase IV (KMG-IV): sequencing the most valuable type-strain genomes for metagenomic binning, comparative biology and taxonomic classification.</title>
        <authorList>
            <person name="Goeker M."/>
        </authorList>
    </citation>
    <scope>NUCLEOTIDE SEQUENCE [LARGE SCALE GENOMIC DNA]</scope>
    <source>
        <strain evidence="2 3">DSM 1112</strain>
    </source>
</reference>
<name>A0ABU0BSW4_9HYPH</name>
<evidence type="ECO:0000313" key="2">
    <source>
        <dbReference type="EMBL" id="MDQ0321053.1"/>
    </source>
</evidence>
<feature type="transmembrane region" description="Helical" evidence="1">
    <location>
        <begin position="7"/>
        <end position="26"/>
    </location>
</feature>
<gene>
    <name evidence="2" type="ORF">QO002_003191</name>
</gene>
<accession>A0ABU0BSW4</accession>